<reference evidence="1 2" key="1">
    <citation type="submission" date="2018-06" db="EMBL/GenBank/DDBJ databases">
        <authorList>
            <consortium name="Pathogen Informatics"/>
            <person name="Doyle S."/>
        </authorList>
    </citation>
    <scope>NUCLEOTIDE SEQUENCE [LARGE SCALE GENOMIC DNA]</scope>
    <source>
        <strain evidence="1 2">NCTC13291</strain>
    </source>
</reference>
<protein>
    <submittedName>
        <fullName evidence="1">Uncharacterized protein</fullName>
    </submittedName>
</protein>
<dbReference type="Proteomes" id="UP000254919">
    <property type="component" value="Unassembled WGS sequence"/>
</dbReference>
<gene>
    <name evidence="1" type="ORF">NCTC13291_04328</name>
</gene>
<evidence type="ECO:0000313" key="2">
    <source>
        <dbReference type="Proteomes" id="UP000254919"/>
    </source>
</evidence>
<sequence length="32" mass="3524">MSGKRPVVRPQLDLFVPFLDRGAWIGGGKGLR</sequence>
<name>A0A379PME8_9PROT</name>
<accession>A0A379PME8</accession>
<organism evidence="1 2">
    <name type="scientific">Roseomonas mucosa</name>
    <dbReference type="NCBI Taxonomy" id="207340"/>
    <lineage>
        <taxon>Bacteria</taxon>
        <taxon>Pseudomonadati</taxon>
        <taxon>Pseudomonadota</taxon>
        <taxon>Alphaproteobacteria</taxon>
        <taxon>Acetobacterales</taxon>
        <taxon>Roseomonadaceae</taxon>
        <taxon>Roseomonas</taxon>
    </lineage>
</organism>
<evidence type="ECO:0000313" key="1">
    <source>
        <dbReference type="EMBL" id="SUE95442.1"/>
    </source>
</evidence>
<dbReference type="AlphaFoldDB" id="A0A379PME8"/>
<proteinExistence type="predicted"/>
<dbReference type="EMBL" id="UGVN01000003">
    <property type="protein sequence ID" value="SUE95442.1"/>
    <property type="molecule type" value="Genomic_DNA"/>
</dbReference>